<sequence>MILHLFCVAQLASSKSQLHQLCKPFLINVRKKHISVSCLAKLPGMEHFNDPSKLVVMLSSTQKKLWNMMPDSVKQFPWKKAETVALEEFLALAKEALKWCLLAYFAFSCLSDISYSISRNKELVIPLGLFVGITTTKFFDEISRELMPDNQDGRVTWRLPSIALFFIFVKAISTYLPGVNHFLMHAANGGLMQVLWNWKDVQKHDGDESSSDGSSSPVDAGI</sequence>
<dbReference type="PANTHER" id="PTHR36000">
    <property type="entry name" value="DEFECTIVE 1273 PROTEIN, PUTATIVE-RELATED"/>
    <property type="match status" value="1"/>
</dbReference>
<protein>
    <submittedName>
        <fullName evidence="1">Uncharacterized protein</fullName>
    </submittedName>
</protein>
<comment type="caution">
    <text evidence="1">The sequence shown here is derived from an EMBL/GenBank/DDBJ whole genome shotgun (WGS) entry which is preliminary data.</text>
</comment>
<dbReference type="Proteomes" id="UP000298416">
    <property type="component" value="Unassembled WGS sequence"/>
</dbReference>
<reference evidence="1" key="2">
    <citation type="submission" date="2020-08" db="EMBL/GenBank/DDBJ databases">
        <title>Plant Genome Project.</title>
        <authorList>
            <person name="Zhang R.-G."/>
        </authorList>
    </citation>
    <scope>NUCLEOTIDE SEQUENCE</scope>
    <source>
        <strain evidence="1">Huo1</strain>
        <tissue evidence="1">Leaf</tissue>
    </source>
</reference>
<evidence type="ECO:0000313" key="2">
    <source>
        <dbReference type="Proteomes" id="UP000298416"/>
    </source>
</evidence>
<reference evidence="1" key="1">
    <citation type="submission" date="2018-01" db="EMBL/GenBank/DDBJ databases">
        <authorList>
            <person name="Mao J.F."/>
        </authorList>
    </citation>
    <scope>NUCLEOTIDE SEQUENCE</scope>
    <source>
        <strain evidence="1">Huo1</strain>
        <tissue evidence="1">Leaf</tissue>
    </source>
</reference>
<organism evidence="1">
    <name type="scientific">Salvia splendens</name>
    <name type="common">Scarlet sage</name>
    <dbReference type="NCBI Taxonomy" id="180675"/>
    <lineage>
        <taxon>Eukaryota</taxon>
        <taxon>Viridiplantae</taxon>
        <taxon>Streptophyta</taxon>
        <taxon>Embryophyta</taxon>
        <taxon>Tracheophyta</taxon>
        <taxon>Spermatophyta</taxon>
        <taxon>Magnoliopsida</taxon>
        <taxon>eudicotyledons</taxon>
        <taxon>Gunneridae</taxon>
        <taxon>Pentapetalae</taxon>
        <taxon>asterids</taxon>
        <taxon>lamiids</taxon>
        <taxon>Lamiales</taxon>
        <taxon>Lamiaceae</taxon>
        <taxon>Nepetoideae</taxon>
        <taxon>Mentheae</taxon>
        <taxon>Salviinae</taxon>
        <taxon>Salvia</taxon>
        <taxon>Salvia subgen. Calosphace</taxon>
        <taxon>core Calosphace</taxon>
    </lineage>
</organism>
<accession>A0A8X8VX83</accession>
<keyword evidence="2" id="KW-1185">Reference proteome</keyword>
<dbReference type="PANTHER" id="PTHR36000:SF3">
    <property type="entry name" value="EMBRYO DEFECTIVE 1273"/>
    <property type="match status" value="1"/>
</dbReference>
<dbReference type="EMBL" id="PNBA02000254">
    <property type="protein sequence ID" value="KAG6384142.1"/>
    <property type="molecule type" value="Genomic_DNA"/>
</dbReference>
<dbReference type="AlphaFoldDB" id="A0A8X8VX83"/>
<gene>
    <name evidence="1" type="ORF">SASPL_156060</name>
</gene>
<name>A0A8X8VX83_SALSN</name>
<evidence type="ECO:0000313" key="1">
    <source>
        <dbReference type="EMBL" id="KAG6384142.1"/>
    </source>
</evidence>
<proteinExistence type="predicted"/>